<keyword evidence="1" id="KW-0732">Signal</keyword>
<feature type="signal peptide" evidence="1">
    <location>
        <begin position="1"/>
        <end position="22"/>
    </location>
</feature>
<dbReference type="EMBL" id="SEZN01000037">
    <property type="protein sequence ID" value="RYU62201.1"/>
    <property type="molecule type" value="Genomic_DNA"/>
</dbReference>
<evidence type="ECO:0000313" key="2">
    <source>
        <dbReference type="EMBL" id="RYU62201.1"/>
    </source>
</evidence>
<comment type="caution">
    <text evidence="2">The sequence shown here is derived from an EMBL/GenBank/DDBJ whole genome shotgun (WGS) entry which is preliminary data.</text>
</comment>
<sequence length="179" mass="19929">MKKLLMLSTSLLLLGCSSTNNSSSHDASFIPNSESSFTFGDPLKSVVQLNVDLVSNNKIQSTININMQRLPFRAKFDLCENTGKYKELKKVVIDKNGSETPFYENKKVNCNSEISISHDKNSGFIASYNLNFLSGFEVNTGVKGFENLLPYTVTRNVSNHVISDMAKNEQGHIILNLKI</sequence>
<accession>A0ABY0I327</accession>
<evidence type="ECO:0000256" key="1">
    <source>
        <dbReference type="SAM" id="SignalP"/>
    </source>
</evidence>
<proteinExistence type="predicted"/>
<keyword evidence="3" id="KW-1185">Reference proteome</keyword>
<dbReference type="PROSITE" id="PS51257">
    <property type="entry name" value="PROKAR_LIPOPROTEIN"/>
    <property type="match status" value="1"/>
</dbReference>
<reference evidence="2 3" key="1">
    <citation type="submission" date="2019-02" db="EMBL/GenBank/DDBJ databases">
        <title>Genome sequences of Aliivibrio finisterrensis strains from farmed Atlantic salmon.</title>
        <authorList>
            <person name="Bowman J.P."/>
        </authorList>
    </citation>
    <scope>NUCLEOTIDE SEQUENCE [LARGE SCALE GENOMIC DNA]</scope>
    <source>
        <strain evidence="2 3">A21</strain>
    </source>
</reference>
<name>A0ABY0I327_9GAMM</name>
<feature type="chain" id="PRO_5047114000" description="Lipoprotein" evidence="1">
    <location>
        <begin position="23"/>
        <end position="179"/>
    </location>
</feature>
<dbReference type="Proteomes" id="UP000294166">
    <property type="component" value="Unassembled WGS sequence"/>
</dbReference>
<gene>
    <name evidence="2" type="ORF">ERW53_16975</name>
</gene>
<organism evidence="2 3">
    <name type="scientific">Aliivibrio finisterrensis</name>
    <dbReference type="NCBI Taxonomy" id="511998"/>
    <lineage>
        <taxon>Bacteria</taxon>
        <taxon>Pseudomonadati</taxon>
        <taxon>Pseudomonadota</taxon>
        <taxon>Gammaproteobacteria</taxon>
        <taxon>Vibrionales</taxon>
        <taxon>Vibrionaceae</taxon>
        <taxon>Aliivibrio</taxon>
    </lineage>
</organism>
<evidence type="ECO:0008006" key="4">
    <source>
        <dbReference type="Google" id="ProtNLM"/>
    </source>
</evidence>
<evidence type="ECO:0000313" key="3">
    <source>
        <dbReference type="Proteomes" id="UP000294166"/>
    </source>
</evidence>
<protein>
    <recommendedName>
        <fullName evidence="4">Lipoprotein</fullName>
    </recommendedName>
</protein>
<dbReference type="RefSeq" id="WP_130048954.1">
    <property type="nucleotide sequence ID" value="NZ_SEZL01000035.1"/>
</dbReference>